<protein>
    <submittedName>
        <fullName evidence="2">Gag protein</fullName>
    </submittedName>
</protein>
<dbReference type="OrthoDB" id="93064at2759"/>
<accession>A0A2P4YMF0</accession>
<organism evidence="2 3">
    <name type="scientific">Phytophthora palmivora</name>
    <dbReference type="NCBI Taxonomy" id="4796"/>
    <lineage>
        <taxon>Eukaryota</taxon>
        <taxon>Sar</taxon>
        <taxon>Stramenopiles</taxon>
        <taxon>Oomycota</taxon>
        <taxon>Peronosporomycetes</taxon>
        <taxon>Peronosporales</taxon>
        <taxon>Peronosporaceae</taxon>
        <taxon>Phytophthora</taxon>
    </lineage>
</organism>
<feature type="compositionally biased region" description="Polar residues" evidence="1">
    <location>
        <begin position="160"/>
        <end position="175"/>
    </location>
</feature>
<evidence type="ECO:0000256" key="1">
    <source>
        <dbReference type="SAM" id="MobiDB-lite"/>
    </source>
</evidence>
<reference evidence="2 3" key="1">
    <citation type="journal article" date="2017" name="Genome Biol. Evol.">
        <title>Phytophthora megakarya and P. palmivora, closely related causal agents of cacao black pod rot, underwent increases in genome sizes and gene numbers by different mechanisms.</title>
        <authorList>
            <person name="Ali S.S."/>
            <person name="Shao J."/>
            <person name="Lary D.J."/>
            <person name="Kronmiller B."/>
            <person name="Shen D."/>
            <person name="Strem M.D."/>
            <person name="Amoako-Attah I."/>
            <person name="Akrofi A.Y."/>
            <person name="Begoude B.A."/>
            <person name="Ten Hoopen G.M."/>
            <person name="Coulibaly K."/>
            <person name="Kebe B.I."/>
            <person name="Melnick R.L."/>
            <person name="Guiltinan M.J."/>
            <person name="Tyler B.M."/>
            <person name="Meinhardt L.W."/>
            <person name="Bailey B.A."/>
        </authorList>
    </citation>
    <scope>NUCLEOTIDE SEQUENCE [LARGE SCALE GENOMIC DNA]</scope>
    <source>
        <strain evidence="3">sbr112.9</strain>
    </source>
</reference>
<keyword evidence="3" id="KW-1185">Reference proteome</keyword>
<dbReference type="AlphaFoldDB" id="A0A2P4YMF0"/>
<comment type="caution">
    <text evidence="2">The sequence shown here is derived from an EMBL/GenBank/DDBJ whole genome shotgun (WGS) entry which is preliminary data.</text>
</comment>
<evidence type="ECO:0000313" key="3">
    <source>
        <dbReference type="Proteomes" id="UP000237271"/>
    </source>
</evidence>
<proteinExistence type="predicted"/>
<feature type="region of interest" description="Disordered" evidence="1">
    <location>
        <begin position="156"/>
        <end position="175"/>
    </location>
</feature>
<dbReference type="EMBL" id="NCKW01001860">
    <property type="protein sequence ID" value="POM78982.1"/>
    <property type="molecule type" value="Genomic_DNA"/>
</dbReference>
<evidence type="ECO:0000313" key="2">
    <source>
        <dbReference type="EMBL" id="POM78982.1"/>
    </source>
</evidence>
<gene>
    <name evidence="2" type="ORF">PHPALM_3422</name>
</gene>
<dbReference type="Proteomes" id="UP000237271">
    <property type="component" value="Unassembled WGS sequence"/>
</dbReference>
<name>A0A2P4YMF0_9STRA</name>
<sequence length="175" mass="19597">MAPGCFATWAQLCEQLRATFIPTNYDYRQRSCFVACNQDKRELHENVLVGNHLPEHTKETVFMDDLSVDPSRTQSFRAQASAMERMIPRNTSIDRHALLPLCGRVSAYQRAGLKGLYGGTSTGPVPMELVTTVQSSIRYFDALALRVGKKAPFQTPWIEGSQTKPGPENQWNGGY</sequence>